<accession>A0ABT9L1R6</accession>
<evidence type="ECO:0000313" key="3">
    <source>
        <dbReference type="Proteomes" id="UP001234880"/>
    </source>
</evidence>
<dbReference type="Proteomes" id="UP001234880">
    <property type="component" value="Unassembled WGS sequence"/>
</dbReference>
<organism evidence="2 3">
    <name type="scientific">Streptomyces demainii</name>
    <dbReference type="NCBI Taxonomy" id="588122"/>
    <lineage>
        <taxon>Bacteria</taxon>
        <taxon>Bacillati</taxon>
        <taxon>Actinomycetota</taxon>
        <taxon>Actinomycetes</taxon>
        <taxon>Kitasatosporales</taxon>
        <taxon>Streptomycetaceae</taxon>
        <taxon>Streptomyces</taxon>
    </lineage>
</organism>
<name>A0ABT9L1R6_9ACTN</name>
<protein>
    <recommendedName>
        <fullName evidence="4">Integrase</fullName>
    </recommendedName>
</protein>
<dbReference type="EMBL" id="JAURUE010000002">
    <property type="protein sequence ID" value="MDP9613687.1"/>
    <property type="molecule type" value="Genomic_DNA"/>
</dbReference>
<comment type="caution">
    <text evidence="2">The sequence shown here is derived from an EMBL/GenBank/DDBJ whole genome shotgun (WGS) entry which is preliminary data.</text>
</comment>
<keyword evidence="3" id="KW-1185">Reference proteome</keyword>
<feature type="region of interest" description="Disordered" evidence="1">
    <location>
        <begin position="1"/>
        <end position="22"/>
    </location>
</feature>
<dbReference type="RefSeq" id="WP_307111612.1">
    <property type="nucleotide sequence ID" value="NZ_JAURUE010000002.1"/>
</dbReference>
<reference evidence="2 3" key="1">
    <citation type="submission" date="2023-07" db="EMBL/GenBank/DDBJ databases">
        <title>Sequencing the genomes of 1000 actinobacteria strains.</title>
        <authorList>
            <person name="Klenk H.-P."/>
        </authorList>
    </citation>
    <scope>NUCLEOTIDE SEQUENCE [LARGE SCALE GENOMIC DNA]</scope>
    <source>
        <strain evidence="2 3">DSM 41600</strain>
    </source>
</reference>
<sequence length="41" mass="4808">MAGYIEDRWLKKRPDKQTGKRERTALYGKGKRYRVKGIPGV</sequence>
<gene>
    <name evidence="2" type="ORF">JOF35_006025</name>
</gene>
<proteinExistence type="predicted"/>
<evidence type="ECO:0000256" key="1">
    <source>
        <dbReference type="SAM" id="MobiDB-lite"/>
    </source>
</evidence>
<evidence type="ECO:0000313" key="2">
    <source>
        <dbReference type="EMBL" id="MDP9613687.1"/>
    </source>
</evidence>
<evidence type="ECO:0008006" key="4">
    <source>
        <dbReference type="Google" id="ProtNLM"/>
    </source>
</evidence>